<accession>A0ACD2U1W2</accession>
<evidence type="ECO:0000313" key="2">
    <source>
        <dbReference type="Proteomes" id="UP001158048"/>
    </source>
</evidence>
<protein>
    <submittedName>
        <fullName evidence="1">Uncharacterized protein</fullName>
    </submittedName>
</protein>
<keyword evidence="2" id="KW-1185">Reference proteome</keyword>
<reference evidence="1" key="1">
    <citation type="submission" date="2017-05" db="EMBL/GenBank/DDBJ databases">
        <authorList>
            <person name="Varghese N."/>
            <person name="Submissions S."/>
        </authorList>
    </citation>
    <scope>NUCLEOTIDE SEQUENCE</scope>
    <source>
        <strain evidence="1">LMG 28168</strain>
    </source>
</reference>
<evidence type="ECO:0000313" key="1">
    <source>
        <dbReference type="EMBL" id="SMQ23683.1"/>
    </source>
</evidence>
<proteinExistence type="predicted"/>
<organism evidence="1 2">
    <name type="scientific">Pseudomonas helmanticensis</name>
    <dbReference type="NCBI Taxonomy" id="1471381"/>
    <lineage>
        <taxon>Bacteria</taxon>
        <taxon>Pseudomonadati</taxon>
        <taxon>Pseudomonadota</taxon>
        <taxon>Gammaproteobacteria</taxon>
        <taxon>Pseudomonadales</taxon>
        <taxon>Pseudomonadaceae</taxon>
        <taxon>Pseudomonas</taxon>
    </lineage>
</organism>
<comment type="caution">
    <text evidence="1">The sequence shown here is derived from an EMBL/GenBank/DDBJ whole genome shotgun (WGS) entry which is preliminary data.</text>
</comment>
<dbReference type="Proteomes" id="UP001158048">
    <property type="component" value="Unassembled WGS sequence"/>
</dbReference>
<sequence>MSDSPFVALLPKRCSVKQADEPQWWSGGLYAEERWHAQKMHALRRREFTAGRNCARAALRSLGLPDVAIGKGAQGEPLFPCAVTGSITHTGDYCAAAVCRKPGISSIGIDAQQNVDLDQSLYRRVLGHRPGTTIASDGHCEGTLVFSLKEAFYKALYPVCQRPVPAMALKVHLPASFGPCIIEVLTPALKTVVEAFNVDIRFSFDEQRIYSAVTLSERS</sequence>
<name>A0ACD2U1W2_9PSED</name>
<gene>
    <name evidence="1" type="ORF">SAMN04488483_1136</name>
</gene>
<dbReference type="EMBL" id="FXUY01000001">
    <property type="protein sequence ID" value="SMQ23683.1"/>
    <property type="molecule type" value="Genomic_DNA"/>
</dbReference>